<organism evidence="1 2">
    <name type="scientific">Vermiconidia calcicola</name>
    <dbReference type="NCBI Taxonomy" id="1690605"/>
    <lineage>
        <taxon>Eukaryota</taxon>
        <taxon>Fungi</taxon>
        <taxon>Dikarya</taxon>
        <taxon>Ascomycota</taxon>
        <taxon>Pezizomycotina</taxon>
        <taxon>Dothideomycetes</taxon>
        <taxon>Dothideomycetidae</taxon>
        <taxon>Mycosphaerellales</taxon>
        <taxon>Extremaceae</taxon>
        <taxon>Vermiconidia</taxon>
    </lineage>
</organism>
<protein>
    <submittedName>
        <fullName evidence="1">Uncharacterized protein</fullName>
    </submittedName>
</protein>
<evidence type="ECO:0000313" key="1">
    <source>
        <dbReference type="EMBL" id="KAK3680576.1"/>
    </source>
</evidence>
<keyword evidence="2" id="KW-1185">Reference proteome</keyword>
<accession>A0ACC3M980</accession>
<reference evidence="1" key="1">
    <citation type="submission" date="2023-07" db="EMBL/GenBank/DDBJ databases">
        <title>Black Yeasts Isolated from many extreme environments.</title>
        <authorList>
            <person name="Coleine C."/>
            <person name="Stajich J.E."/>
            <person name="Selbmann L."/>
        </authorList>
    </citation>
    <scope>NUCLEOTIDE SEQUENCE</scope>
    <source>
        <strain evidence="1">CCFEE 5714</strain>
    </source>
</reference>
<name>A0ACC3M980_9PEZI</name>
<gene>
    <name evidence="1" type="ORF">LTR37_021153</name>
</gene>
<sequence length="516" mass="55602">MRSLSSLPTPLLVLIATVSLPTTLADDAELKIETTVPASCSRPSRSGDKIAVNYRGTLQSTGVEFDASYNRGIPFKFTLGSGQVIKGWDEGLLDMCPGEGRRLIIPPGLGYGEHGAPPAIPGGATLVFETELVDIEGVKQESLDIATTLYAATTTEQALSIATAPSTPPGKADEIAEDIGELLEGTPLTDSAETSTTQAGKCNLLGPWALIVQGALGAVAVLSLVLKRWRETPKRPWKIWFFDVSKQVFGSVLLHALNVFMSMLGASGMDQAAQKAAIKDPETGGGRNYPNPCSYYLLNLGIDTTIGIPVLYLLLKILHVAFAYTPLARPTQSIKSGNYGSPPRVTWWLKQLLIYFLGLTGMKAFVLFLFAVLHWLPWLGDWALRWTEGNEALQIAFVMFIFPLLMNGIQYWIIDSLIMDRSRGEEGHGYERVSGEEGDDGDTEGGLREGEHDGEVVTEEDVRGKGNGGDVRPPPLQEVNPTPIPADDSSVTGTRREEGSRSVSPAKKAEYGAAAA</sequence>
<dbReference type="Proteomes" id="UP001281147">
    <property type="component" value="Unassembled WGS sequence"/>
</dbReference>
<comment type="caution">
    <text evidence="1">The sequence shown here is derived from an EMBL/GenBank/DDBJ whole genome shotgun (WGS) entry which is preliminary data.</text>
</comment>
<evidence type="ECO:0000313" key="2">
    <source>
        <dbReference type="Proteomes" id="UP001281147"/>
    </source>
</evidence>
<proteinExistence type="predicted"/>
<dbReference type="EMBL" id="JAUTXU010000442">
    <property type="protein sequence ID" value="KAK3680576.1"/>
    <property type="molecule type" value="Genomic_DNA"/>
</dbReference>